<evidence type="ECO:0000313" key="2">
    <source>
        <dbReference type="Proteomes" id="UP000326799"/>
    </source>
</evidence>
<accession>A0A5N6EYF8</accession>
<protein>
    <submittedName>
        <fullName evidence="1">Uncharacterized protein</fullName>
    </submittedName>
</protein>
<organism evidence="1 2">
    <name type="scientific">Aspergillus novoparasiticus</name>
    <dbReference type="NCBI Taxonomy" id="986946"/>
    <lineage>
        <taxon>Eukaryota</taxon>
        <taxon>Fungi</taxon>
        <taxon>Dikarya</taxon>
        <taxon>Ascomycota</taxon>
        <taxon>Pezizomycotina</taxon>
        <taxon>Eurotiomycetes</taxon>
        <taxon>Eurotiomycetidae</taxon>
        <taxon>Eurotiales</taxon>
        <taxon>Aspergillaceae</taxon>
        <taxon>Aspergillus</taxon>
        <taxon>Aspergillus subgen. Circumdati</taxon>
    </lineage>
</organism>
<evidence type="ECO:0000313" key="1">
    <source>
        <dbReference type="EMBL" id="KAB8221614.1"/>
    </source>
</evidence>
<keyword evidence="2" id="KW-1185">Reference proteome</keyword>
<reference evidence="1 2" key="1">
    <citation type="submission" date="2019-04" db="EMBL/GenBank/DDBJ databases">
        <title>Fungal friends and foes A comparative genomics study of 23 Aspergillus species from section Flavi.</title>
        <authorList>
            <consortium name="DOE Joint Genome Institute"/>
            <person name="Kjaerbolling I."/>
            <person name="Vesth T.C."/>
            <person name="Frisvad J.C."/>
            <person name="Nybo J.L."/>
            <person name="Theobald S."/>
            <person name="Kildgaard S."/>
            <person name="Petersen T.I."/>
            <person name="Kuo A."/>
            <person name="Sato A."/>
            <person name="Lyhne E.K."/>
            <person name="Kogle M.E."/>
            <person name="Wiebenga A."/>
            <person name="Kun R.S."/>
            <person name="Lubbers R.J."/>
            <person name="Makela M.R."/>
            <person name="Barry K."/>
            <person name="Chovatia M."/>
            <person name="Clum A."/>
            <person name="Daum C."/>
            <person name="Haridas S."/>
            <person name="He G."/>
            <person name="LaButti K."/>
            <person name="Lipzen A."/>
            <person name="Mondo S."/>
            <person name="Pangilinan J."/>
            <person name="Riley R."/>
            <person name="Salamov A."/>
            <person name="Simmons B.A."/>
            <person name="Magnuson J.K."/>
            <person name="Henrissat B."/>
            <person name="Mortensen U.H."/>
            <person name="Larsen T.O."/>
            <person name="De vries R.P."/>
            <person name="Grigoriev I.V."/>
            <person name="Machida M."/>
            <person name="Baker S.E."/>
            <person name="Andersen M.R."/>
        </authorList>
    </citation>
    <scope>NUCLEOTIDE SEQUENCE [LARGE SCALE GENOMIC DNA]</scope>
    <source>
        <strain evidence="1 2">CBS 126849</strain>
    </source>
</reference>
<name>A0A5N6EYF8_9EURO</name>
<dbReference type="Proteomes" id="UP000326799">
    <property type="component" value="Unassembled WGS sequence"/>
</dbReference>
<proteinExistence type="predicted"/>
<sequence>MRQLNESTDLLVPSTDDPSAYSIFAEEPRDSAGNCKVFGNPKLSTTDDDLPQAGNGLWKALGFQMSRRENVVELLLTPFGPSSLPLNADELGTLLADVADRRSQADSSDTAVDFDFREAGEIGSEFFGVNVDFRYFAY</sequence>
<dbReference type="AlphaFoldDB" id="A0A5N6EYF8"/>
<dbReference type="EMBL" id="ML733419">
    <property type="protein sequence ID" value="KAB8221614.1"/>
    <property type="molecule type" value="Genomic_DNA"/>
</dbReference>
<gene>
    <name evidence="1" type="ORF">BDV33DRAFT_202352</name>
</gene>